<evidence type="ECO:0000256" key="2">
    <source>
        <dbReference type="ARBA" id="ARBA00022729"/>
    </source>
</evidence>
<reference evidence="4 5" key="1">
    <citation type="submission" date="2020-08" db="EMBL/GenBank/DDBJ databases">
        <title>Genomic Encyclopedia of Type Strains, Phase IV (KMG-V): Genome sequencing to study the core and pangenomes of soil and plant-associated prokaryotes.</title>
        <authorList>
            <person name="Whitman W."/>
        </authorList>
    </citation>
    <scope>NUCLEOTIDE SEQUENCE [LARGE SCALE GENOMIC DNA]</scope>
    <source>
        <strain evidence="4 5">SEMIA 4060</strain>
    </source>
</reference>
<dbReference type="AlphaFoldDB" id="A0A7X0MCX9"/>
<evidence type="ECO:0000313" key="4">
    <source>
        <dbReference type="EMBL" id="MBB6485856.1"/>
    </source>
</evidence>
<evidence type="ECO:0000256" key="3">
    <source>
        <dbReference type="SAM" id="SignalP"/>
    </source>
</evidence>
<dbReference type="GO" id="GO:0007155">
    <property type="term" value="P:cell adhesion"/>
    <property type="evidence" value="ECO:0007669"/>
    <property type="project" value="InterPro"/>
</dbReference>
<dbReference type="Proteomes" id="UP000565576">
    <property type="component" value="Unassembled WGS sequence"/>
</dbReference>
<comment type="caution">
    <text evidence="4">The sequence shown here is derived from an EMBL/GenBank/DDBJ whole genome shotgun (WGS) entry which is preliminary data.</text>
</comment>
<dbReference type="GO" id="GO:0009289">
    <property type="term" value="C:pilus"/>
    <property type="evidence" value="ECO:0007669"/>
    <property type="project" value="InterPro"/>
</dbReference>
<evidence type="ECO:0000313" key="5">
    <source>
        <dbReference type="Proteomes" id="UP000565576"/>
    </source>
</evidence>
<comment type="similarity">
    <text evidence="1">Belongs to the CsgA/CsgB family.</text>
</comment>
<feature type="chain" id="PRO_5031535312" evidence="3">
    <location>
        <begin position="30"/>
        <end position="137"/>
    </location>
</feature>
<gene>
    <name evidence="4" type="ORF">GGD46_003150</name>
</gene>
<keyword evidence="2 3" id="KW-0732">Signal</keyword>
<dbReference type="Pfam" id="PF07012">
    <property type="entry name" value="Curlin_rpt"/>
    <property type="match status" value="1"/>
</dbReference>
<name>A0A7X0MCX9_9HYPH</name>
<dbReference type="EMBL" id="JACHBG010000006">
    <property type="protein sequence ID" value="MBB6485856.1"/>
    <property type="molecule type" value="Genomic_DNA"/>
</dbReference>
<sequence length="137" mass="14549">MTRTMLKILTATLLAGCIGQATLSTPAYAGGRISVNIAPDNAEDADLFSTGLRVYSLYRGFRDADIRQLGHRNLAGIAQYGRGNVGIVEQRGNGHSASLRQNGNDNAYGIFQFGRNTSTDVVQDGNGGSGATFSYGW</sequence>
<evidence type="ECO:0000256" key="1">
    <source>
        <dbReference type="ARBA" id="ARBA00009766"/>
    </source>
</evidence>
<dbReference type="RefSeq" id="WP_184705284.1">
    <property type="nucleotide sequence ID" value="NZ_JACHBG010000006.1"/>
</dbReference>
<feature type="signal peptide" evidence="3">
    <location>
        <begin position="1"/>
        <end position="29"/>
    </location>
</feature>
<dbReference type="InterPro" id="IPR009742">
    <property type="entry name" value="Curlin_rpt"/>
</dbReference>
<accession>A0A7X0MCX9</accession>
<proteinExistence type="inferred from homology"/>
<organism evidence="4 5">
    <name type="scientific">Rhizobium lusitanum</name>
    <dbReference type="NCBI Taxonomy" id="293958"/>
    <lineage>
        <taxon>Bacteria</taxon>
        <taxon>Pseudomonadati</taxon>
        <taxon>Pseudomonadota</taxon>
        <taxon>Alphaproteobacteria</taxon>
        <taxon>Hyphomicrobiales</taxon>
        <taxon>Rhizobiaceae</taxon>
        <taxon>Rhizobium/Agrobacterium group</taxon>
        <taxon>Rhizobium</taxon>
    </lineage>
</organism>
<protein>
    <submittedName>
        <fullName evidence="4">Major curlin subunit</fullName>
    </submittedName>
</protein>